<dbReference type="OMA" id="WEQDVND"/>
<reference evidence="10" key="1">
    <citation type="submission" date="2021-03" db="UniProtKB">
        <authorList>
            <consortium name="EnsemblPlants"/>
        </authorList>
    </citation>
    <scope>IDENTIFICATION</scope>
</reference>
<dbReference type="Pfam" id="PF00295">
    <property type="entry name" value="Glyco_hydro_28"/>
    <property type="match status" value="2"/>
</dbReference>
<evidence type="ECO:0000313" key="11">
    <source>
        <dbReference type="Proteomes" id="UP000596661"/>
    </source>
</evidence>
<evidence type="ECO:0008006" key="12">
    <source>
        <dbReference type="Google" id="ProtNLM"/>
    </source>
</evidence>
<comment type="similarity">
    <text evidence="2 9">Belongs to the glycosyl hydrolase 28 family.</text>
</comment>
<organism evidence="10 11">
    <name type="scientific">Cannabis sativa</name>
    <name type="common">Hemp</name>
    <name type="synonym">Marijuana</name>
    <dbReference type="NCBI Taxonomy" id="3483"/>
    <lineage>
        <taxon>Eukaryota</taxon>
        <taxon>Viridiplantae</taxon>
        <taxon>Streptophyta</taxon>
        <taxon>Embryophyta</taxon>
        <taxon>Tracheophyta</taxon>
        <taxon>Spermatophyta</taxon>
        <taxon>Magnoliopsida</taxon>
        <taxon>eudicotyledons</taxon>
        <taxon>Gunneridae</taxon>
        <taxon>Pentapetalae</taxon>
        <taxon>rosids</taxon>
        <taxon>fabids</taxon>
        <taxon>Rosales</taxon>
        <taxon>Cannabaceae</taxon>
        <taxon>Cannabis</taxon>
    </lineage>
</organism>
<name>A0A803QI30_CANSA</name>
<evidence type="ECO:0000256" key="8">
    <source>
        <dbReference type="PROSITE-ProRule" id="PRU10052"/>
    </source>
</evidence>
<dbReference type="PROSITE" id="PS00502">
    <property type="entry name" value="POLYGALACTURONASE"/>
    <property type="match status" value="1"/>
</dbReference>
<evidence type="ECO:0000256" key="7">
    <source>
        <dbReference type="ARBA" id="ARBA00023316"/>
    </source>
</evidence>
<keyword evidence="4" id="KW-0964">Secreted</keyword>
<proteinExistence type="inferred from homology"/>
<keyword evidence="7" id="KW-0961">Cell wall biogenesis/degradation</keyword>
<keyword evidence="3" id="KW-0134">Cell wall</keyword>
<feature type="active site" evidence="8">
    <location>
        <position position="170"/>
    </location>
</feature>
<evidence type="ECO:0000256" key="1">
    <source>
        <dbReference type="ARBA" id="ARBA00004191"/>
    </source>
</evidence>
<evidence type="ECO:0000256" key="3">
    <source>
        <dbReference type="ARBA" id="ARBA00022512"/>
    </source>
</evidence>
<dbReference type="GO" id="GO:0071555">
    <property type="term" value="P:cell wall organization"/>
    <property type="evidence" value="ECO:0007669"/>
    <property type="project" value="UniProtKB-KW"/>
</dbReference>
<dbReference type="GO" id="GO:0004650">
    <property type="term" value="F:polygalacturonase activity"/>
    <property type="evidence" value="ECO:0007669"/>
    <property type="project" value="InterPro"/>
</dbReference>
<evidence type="ECO:0000256" key="4">
    <source>
        <dbReference type="ARBA" id="ARBA00022525"/>
    </source>
</evidence>
<keyword evidence="5 9" id="KW-0378">Hydrolase</keyword>
<dbReference type="GO" id="GO:0005975">
    <property type="term" value="P:carbohydrate metabolic process"/>
    <property type="evidence" value="ECO:0007669"/>
    <property type="project" value="InterPro"/>
</dbReference>
<dbReference type="SMART" id="SM00710">
    <property type="entry name" value="PbH1"/>
    <property type="match status" value="5"/>
</dbReference>
<dbReference type="InterPro" id="IPR012334">
    <property type="entry name" value="Pectin_lyas_fold"/>
</dbReference>
<dbReference type="Proteomes" id="UP000596661">
    <property type="component" value="Unassembled WGS sequence"/>
</dbReference>
<dbReference type="Gene3D" id="2.160.20.10">
    <property type="entry name" value="Single-stranded right-handed beta-helix, Pectin lyase-like"/>
    <property type="match status" value="2"/>
</dbReference>
<accession>A0A803QI30</accession>
<dbReference type="PANTHER" id="PTHR31375">
    <property type="match status" value="1"/>
</dbReference>
<dbReference type="SUPFAM" id="SSF51126">
    <property type="entry name" value="Pectin lyase-like"/>
    <property type="match status" value="1"/>
</dbReference>
<dbReference type="AlphaFoldDB" id="A0A803QI30"/>
<dbReference type="EnsemblPlants" id="evm.model.10.1009">
    <property type="protein sequence ID" value="cds.evm.model.10.1009"/>
    <property type="gene ID" value="evm.TU.10.1009"/>
</dbReference>
<protein>
    <recommendedName>
        <fullName evidence="12">Polygalacturonase</fullName>
    </recommendedName>
</protein>
<dbReference type="InterPro" id="IPR006626">
    <property type="entry name" value="PbH1"/>
</dbReference>
<keyword evidence="6 9" id="KW-0326">Glycosidase</keyword>
<dbReference type="InterPro" id="IPR011050">
    <property type="entry name" value="Pectin_lyase_fold/virulence"/>
</dbReference>
<comment type="subcellular location">
    <subcellularLocation>
        <location evidence="1">Secreted</location>
        <location evidence="1">Cell wall</location>
    </subcellularLocation>
</comment>
<evidence type="ECO:0000256" key="2">
    <source>
        <dbReference type="ARBA" id="ARBA00008834"/>
    </source>
</evidence>
<dbReference type="EMBL" id="UZAU01000814">
    <property type="status" value="NOT_ANNOTATED_CDS"/>
    <property type="molecule type" value="Genomic_DNA"/>
</dbReference>
<dbReference type="Gramene" id="evm.model.10.1009">
    <property type="protein sequence ID" value="cds.evm.model.10.1009"/>
    <property type="gene ID" value="evm.TU.10.1009"/>
</dbReference>
<sequence length="325" mass="34819">MNCVSFDITKYGAKHDSDVTQAIANAWKDACAAPTRSKVYIPKGTFKLSKAFFAGPCKNPIGFEIAGTLQAPSKANGFQEGQGWITFEKINQLTIYGGGTFDGNGAVNLTFKKVKIVAPKDSWTTDGIHLGRSSNVTITDSVIQTGDDCISIGDGTRDLEITKVVCGPGHGISIGSLGKYENEQPVEGIIVKNCTFKGTSNGVRIKTWQASRDGIARDMHFSDLIMDNVETPISIDQEYCPWGVCSQFKGKPSKIKLSDISFKNIKGTCSTPVGIKLVCGGYGCKDVKLSGIDLKYNGKDGKLTSVCKNVKPSVSGYMNPSACSH</sequence>
<evidence type="ECO:0000313" key="10">
    <source>
        <dbReference type="EnsemblPlants" id="cds.evm.model.10.1009"/>
    </source>
</evidence>
<evidence type="ECO:0000256" key="5">
    <source>
        <dbReference type="ARBA" id="ARBA00022801"/>
    </source>
</evidence>
<dbReference type="InterPro" id="IPR000743">
    <property type="entry name" value="Glyco_hydro_28"/>
</dbReference>
<keyword evidence="11" id="KW-1185">Reference proteome</keyword>
<evidence type="ECO:0000256" key="6">
    <source>
        <dbReference type="ARBA" id="ARBA00023295"/>
    </source>
</evidence>
<evidence type="ECO:0000256" key="9">
    <source>
        <dbReference type="RuleBase" id="RU361169"/>
    </source>
</evidence>